<proteinExistence type="inferred from homology"/>
<evidence type="ECO:0000256" key="2">
    <source>
        <dbReference type="HAMAP-Rule" id="MF_02066"/>
    </source>
</evidence>
<evidence type="ECO:0000256" key="1">
    <source>
        <dbReference type="ARBA" id="ARBA00022729"/>
    </source>
</evidence>
<protein>
    <recommendedName>
        <fullName evidence="2">Cell division coordinator CpoB</fullName>
    </recommendedName>
</protein>
<dbReference type="HAMAP" id="MF_02066">
    <property type="entry name" value="CpoB"/>
    <property type="match status" value="1"/>
</dbReference>
<gene>
    <name evidence="2" type="primary">cpoB</name>
    <name evidence="4" type="ORF">HMPREF1476_02128</name>
</gene>
<dbReference type="SUPFAM" id="SSF48452">
    <property type="entry name" value="TPR-like"/>
    <property type="match status" value="1"/>
</dbReference>
<dbReference type="Proteomes" id="UP000014400">
    <property type="component" value="Unassembled WGS sequence"/>
</dbReference>
<comment type="similarity">
    <text evidence="2">Belongs to the CpoB family.</text>
</comment>
<dbReference type="PATRIC" id="fig|1203554.3.peg.2211"/>
<dbReference type="STRING" id="1203554.HMPREF1476_02128"/>
<dbReference type="HOGENOM" id="CLU_044315_1_0_4"/>
<keyword evidence="2" id="KW-0175">Coiled coil</keyword>
<dbReference type="EMBL" id="ATCF01000034">
    <property type="protein sequence ID" value="EPD97652.1"/>
    <property type="molecule type" value="Genomic_DNA"/>
</dbReference>
<sequence precursor="true">MSSFTQCIARTAIGLAALSAACSVQAFADDDARRAILELRESIKTLQADLEANRNAQIQLSTEINNLKELNRRLTGRIEELVNAQNQEKRNARTQYETLDKRLAVFEPQVVVIDGQSIEVSAEEKKAYDTAVALLQTGKYGDAEKAFKDFNDNFKKSPYRMDALFWWGTSAFANEHYKTAISSQNQLLREFSKGARAADAMMLVASSQAASGSINAAKATLQKIIKTYPKTDVAKEAAQRIREFDQKK</sequence>
<feature type="signal peptide" evidence="2">
    <location>
        <begin position="1"/>
        <end position="28"/>
    </location>
</feature>
<evidence type="ECO:0000259" key="3">
    <source>
        <dbReference type="Pfam" id="PF13525"/>
    </source>
</evidence>
<keyword evidence="2" id="KW-0574">Periplasm</keyword>
<feature type="domain" description="Outer membrane lipoprotein BamD-like" evidence="3">
    <location>
        <begin position="123"/>
        <end position="244"/>
    </location>
</feature>
<dbReference type="GO" id="GO:0030288">
    <property type="term" value="C:outer membrane-bounded periplasmic space"/>
    <property type="evidence" value="ECO:0007669"/>
    <property type="project" value="UniProtKB-UniRule"/>
</dbReference>
<comment type="subcellular location">
    <subcellularLocation>
        <location evidence="2">Periplasm</location>
    </subcellularLocation>
</comment>
<dbReference type="NCBIfam" id="TIGR02795">
    <property type="entry name" value="tol_pal_ybgF"/>
    <property type="match status" value="1"/>
</dbReference>
<comment type="function">
    <text evidence="2">Mediates coordination of peptidoglycan synthesis and outer membrane constriction during cell division.</text>
</comment>
<keyword evidence="5" id="KW-1185">Reference proteome</keyword>
<organism evidence="4 5">
    <name type="scientific">Sutterella wadsworthensis HGA0223</name>
    <dbReference type="NCBI Taxonomy" id="1203554"/>
    <lineage>
        <taxon>Bacteria</taxon>
        <taxon>Pseudomonadati</taxon>
        <taxon>Pseudomonadota</taxon>
        <taxon>Betaproteobacteria</taxon>
        <taxon>Burkholderiales</taxon>
        <taxon>Sutterellaceae</taxon>
        <taxon>Sutterella</taxon>
    </lineage>
</organism>
<keyword evidence="2" id="KW-0131">Cell cycle</keyword>
<keyword evidence="2" id="KW-0132">Cell division</keyword>
<keyword evidence="1 2" id="KW-0732">Signal</keyword>
<feature type="coiled-coil region" evidence="2">
    <location>
        <begin position="36"/>
        <end position="102"/>
    </location>
</feature>
<reference evidence="4 5" key="1">
    <citation type="submission" date="2013-04" db="EMBL/GenBank/DDBJ databases">
        <title>The Genome Sequence of Sutterella wadsworthensis HGA0223.</title>
        <authorList>
            <consortium name="The Broad Institute Genomics Platform"/>
            <person name="Earl A."/>
            <person name="Ward D."/>
            <person name="Feldgarden M."/>
            <person name="Gevers D."/>
            <person name="Schmidt T.M."/>
            <person name="Dover J."/>
            <person name="Dai D."/>
            <person name="Walker B."/>
            <person name="Young S."/>
            <person name="Zeng Q."/>
            <person name="Gargeya S."/>
            <person name="Fitzgerald M."/>
            <person name="Haas B."/>
            <person name="Abouelleil A."/>
            <person name="Allen A.W."/>
            <person name="Alvarado L."/>
            <person name="Arachchi H.M."/>
            <person name="Berlin A.M."/>
            <person name="Chapman S.B."/>
            <person name="Gainer-Dewar J."/>
            <person name="Goldberg J."/>
            <person name="Griggs A."/>
            <person name="Gujja S."/>
            <person name="Hansen M."/>
            <person name="Howarth C."/>
            <person name="Imamovic A."/>
            <person name="Ireland A."/>
            <person name="Larimer J."/>
            <person name="McCowan C."/>
            <person name="Murphy C."/>
            <person name="Pearson M."/>
            <person name="Poon T.W."/>
            <person name="Priest M."/>
            <person name="Roberts A."/>
            <person name="Saif S."/>
            <person name="Shea T."/>
            <person name="Sisk P."/>
            <person name="Sykes S."/>
            <person name="Wortman J."/>
            <person name="Nusbaum C."/>
            <person name="Birren B."/>
        </authorList>
    </citation>
    <scope>NUCLEOTIDE SEQUENCE [LARGE SCALE GENOMIC DNA]</scope>
    <source>
        <strain evidence="4 5">HGA0223</strain>
    </source>
</reference>
<evidence type="ECO:0000313" key="4">
    <source>
        <dbReference type="EMBL" id="EPD97652.1"/>
    </source>
</evidence>
<dbReference type="GO" id="GO:0043093">
    <property type="term" value="P:FtsZ-dependent cytokinesis"/>
    <property type="evidence" value="ECO:0007669"/>
    <property type="project" value="UniProtKB-UniRule"/>
</dbReference>
<dbReference type="AlphaFoldDB" id="S3BU12"/>
<dbReference type="Gene3D" id="1.25.40.10">
    <property type="entry name" value="Tetratricopeptide repeat domain"/>
    <property type="match status" value="1"/>
</dbReference>
<dbReference type="InterPro" id="IPR011990">
    <property type="entry name" value="TPR-like_helical_dom_sf"/>
</dbReference>
<feature type="chain" id="PRO_5009992762" description="Cell division coordinator CpoB" evidence="2">
    <location>
        <begin position="29"/>
        <end position="248"/>
    </location>
</feature>
<dbReference type="InterPro" id="IPR039565">
    <property type="entry name" value="BamD-like"/>
</dbReference>
<accession>S3BU12</accession>
<dbReference type="RefSeq" id="WP_016475168.1">
    <property type="nucleotide sequence ID" value="NZ_KE150481.1"/>
</dbReference>
<comment type="caution">
    <text evidence="4">The sequence shown here is derived from an EMBL/GenBank/DDBJ whole genome shotgun (WGS) entry which is preliminary data.</text>
</comment>
<dbReference type="eggNOG" id="COG1729">
    <property type="taxonomic scope" value="Bacteria"/>
</dbReference>
<evidence type="ECO:0000313" key="5">
    <source>
        <dbReference type="Proteomes" id="UP000014400"/>
    </source>
</evidence>
<name>S3BU12_9BURK</name>
<dbReference type="Pfam" id="PF13525">
    <property type="entry name" value="YfiO"/>
    <property type="match status" value="1"/>
</dbReference>
<dbReference type="InterPro" id="IPR034706">
    <property type="entry name" value="CpoB"/>
</dbReference>
<dbReference type="InterPro" id="IPR014162">
    <property type="entry name" value="CpoB_C"/>
</dbReference>